<proteinExistence type="predicted"/>
<evidence type="ECO:0000313" key="2">
    <source>
        <dbReference type="Proteomes" id="UP001369815"/>
    </source>
</evidence>
<dbReference type="EMBL" id="JBANMG010000006">
    <property type="protein sequence ID" value="KAK6952443.1"/>
    <property type="molecule type" value="Genomic_DNA"/>
</dbReference>
<gene>
    <name evidence="1" type="ORF">Daesc_006980</name>
</gene>
<name>A0AAX6MJ19_9PEZI</name>
<reference evidence="1 2" key="1">
    <citation type="journal article" date="2024" name="Front Chem Biol">
        <title>Unveiling the potential of Daldinia eschscholtzii MFLUCC 19-0629 through bioactivity and bioinformatics studies for enhanced sustainable agriculture production.</title>
        <authorList>
            <person name="Brooks S."/>
            <person name="Weaver J.A."/>
            <person name="Klomchit A."/>
            <person name="Alharthi S.A."/>
            <person name="Onlamun T."/>
            <person name="Nurani R."/>
            <person name="Vong T.K."/>
            <person name="Alberti F."/>
            <person name="Greco C."/>
        </authorList>
    </citation>
    <scope>NUCLEOTIDE SEQUENCE [LARGE SCALE GENOMIC DNA]</scope>
    <source>
        <strain evidence="1">MFLUCC 19-0629</strain>
    </source>
</reference>
<dbReference type="Proteomes" id="UP001369815">
    <property type="component" value="Unassembled WGS sequence"/>
</dbReference>
<evidence type="ECO:0000313" key="1">
    <source>
        <dbReference type="EMBL" id="KAK6952443.1"/>
    </source>
</evidence>
<sequence>MSNFSCGHNLKSRVGANLAYIAQDKRKPCPDCQTRTAAGVLTLLRTLQKSWEMKTLNDNNIKQHLVTYIFDRFISQRKSTSAGFKQQLDEILSAWGTSCYQMLNRSQLANFSATARARWGSDIGRQALRVVAIAALKDHDVYKPIEPEDAEILATLNNMIAFLRERATAIETFEQLEIVFDGAETLGALKNDSILALVRLDEGFARWDVAANR</sequence>
<keyword evidence="2" id="KW-1185">Reference proteome</keyword>
<comment type="caution">
    <text evidence="1">The sequence shown here is derived from an EMBL/GenBank/DDBJ whole genome shotgun (WGS) entry which is preliminary data.</text>
</comment>
<organism evidence="1 2">
    <name type="scientific">Daldinia eschscholtzii</name>
    <dbReference type="NCBI Taxonomy" id="292717"/>
    <lineage>
        <taxon>Eukaryota</taxon>
        <taxon>Fungi</taxon>
        <taxon>Dikarya</taxon>
        <taxon>Ascomycota</taxon>
        <taxon>Pezizomycotina</taxon>
        <taxon>Sordariomycetes</taxon>
        <taxon>Xylariomycetidae</taxon>
        <taxon>Xylariales</taxon>
        <taxon>Hypoxylaceae</taxon>
        <taxon>Daldinia</taxon>
    </lineage>
</organism>
<dbReference type="AlphaFoldDB" id="A0AAX6MJ19"/>
<accession>A0AAX6MJ19</accession>
<protein>
    <submittedName>
        <fullName evidence="1">Uncharacterized protein</fullName>
    </submittedName>
</protein>